<evidence type="ECO:0000313" key="3">
    <source>
        <dbReference type="EMBL" id="ROT88127.1"/>
    </source>
</evidence>
<dbReference type="Proteomes" id="UP000468327">
    <property type="component" value="Unassembled WGS sequence"/>
</dbReference>
<dbReference type="Proteomes" id="UP000285258">
    <property type="component" value="Unassembled WGS sequence"/>
</dbReference>
<name>A0A1Y4G3K0_9ACTN</name>
<dbReference type="Proteomes" id="UP000462865">
    <property type="component" value="Unassembled WGS sequence"/>
</dbReference>
<dbReference type="RefSeq" id="WP_087190151.1">
    <property type="nucleotide sequence ID" value="NZ_BAABZN010000001.1"/>
</dbReference>
<reference evidence="2 6" key="5">
    <citation type="submission" date="2019-11" db="EMBL/GenBank/DDBJ databases">
        <title>Whole genome shotgun sequencing (WGS) data from Adlercreutzia equolifaciens ResAG-91, Eggerthella lenta MRI-F36, MRI-F37, MRI-F40, ResAG-49, ResAG-88, ResAG-121, ResAG-145, and Gordonibacter sp. ResAG-5, ResAG-26, ResAG-43, ResAG-50, ResAG-59.</title>
        <authorList>
            <person name="Stoll D.A."/>
            <person name="Danylec N."/>
            <person name="Franz C.M.A.P."/>
            <person name="Huch M."/>
        </authorList>
    </citation>
    <scope>NUCLEOTIDE SEQUENCE [LARGE SCALE GENOMIC DNA]</scope>
    <source>
        <strain evidence="2 6">ResAG-59</strain>
    </source>
</reference>
<sequence>MHDGEENITIGALMEGVYALFRSRDDYESVSETEHDLVARIQYASAVVQAEKVTPPGGWDPYGR</sequence>
<keyword evidence="6" id="KW-1185">Reference proteome</keyword>
<dbReference type="GeneID" id="97352831"/>
<proteinExistence type="predicted"/>
<comment type="caution">
    <text evidence="2">The sequence shown here is derived from an EMBL/GenBank/DDBJ whole genome shotgun (WGS) entry which is preliminary data.</text>
</comment>
<reference evidence="3" key="2">
    <citation type="journal article" date="2019" name="Int. J. Syst. Evol. Microbiol.">
        <title>Gordonibacter faecihominis is a later heterotypic synonym of Gordonibacter urolithinfaciens.</title>
        <authorList>
            <person name="Danylec N."/>
            <person name="Stoll D.A."/>
            <person name="Huch M."/>
        </authorList>
    </citation>
    <scope>NUCLEOTIDE SEQUENCE</scope>
    <source>
        <strain evidence="3">DSM 27213</strain>
    </source>
</reference>
<evidence type="ECO:0000313" key="1">
    <source>
        <dbReference type="EMBL" id="MSA96206.1"/>
    </source>
</evidence>
<dbReference type="EMBL" id="WPOC01000001">
    <property type="protein sequence ID" value="MVN13894.1"/>
    <property type="molecule type" value="Genomic_DNA"/>
</dbReference>
<reference evidence="1 5" key="4">
    <citation type="journal article" date="2019" name="Nat. Med.">
        <title>A library of human gut bacterial isolates paired with longitudinal multiomics data enables mechanistic microbiome research.</title>
        <authorList>
            <person name="Poyet M."/>
            <person name="Groussin M."/>
            <person name="Gibbons S.M."/>
            <person name="Avila-Pacheco J."/>
            <person name="Jiang X."/>
            <person name="Kearney S.M."/>
            <person name="Perrotta A.R."/>
            <person name="Berdy B."/>
            <person name="Zhao S."/>
            <person name="Lieberman T.D."/>
            <person name="Swanson P.K."/>
            <person name="Smith M."/>
            <person name="Roesemann S."/>
            <person name="Alexander J.E."/>
            <person name="Rich S.A."/>
            <person name="Livny J."/>
            <person name="Vlamakis H."/>
            <person name="Clish C."/>
            <person name="Bullock K."/>
            <person name="Deik A."/>
            <person name="Scott J."/>
            <person name="Pierce K.A."/>
            <person name="Xavier R.J."/>
            <person name="Alm E.J."/>
        </authorList>
    </citation>
    <scope>NUCLEOTIDE SEQUENCE [LARGE SCALE GENOMIC DNA]</scope>
    <source>
        <strain evidence="1 5">BIOML-A1</strain>
    </source>
</reference>
<evidence type="ECO:0000313" key="6">
    <source>
        <dbReference type="Proteomes" id="UP000468327"/>
    </source>
</evidence>
<protein>
    <submittedName>
        <fullName evidence="2">Uncharacterized protein</fullName>
    </submittedName>
</protein>
<accession>A0A1Y4G3K0</accession>
<evidence type="ECO:0000313" key="4">
    <source>
        <dbReference type="Proteomes" id="UP000285258"/>
    </source>
</evidence>
<organism evidence="2 6">
    <name type="scientific">Gordonibacter urolithinfaciens</name>
    <dbReference type="NCBI Taxonomy" id="1335613"/>
    <lineage>
        <taxon>Bacteria</taxon>
        <taxon>Bacillati</taxon>
        <taxon>Actinomycetota</taxon>
        <taxon>Coriobacteriia</taxon>
        <taxon>Eggerthellales</taxon>
        <taxon>Eggerthellaceae</taxon>
        <taxon>Gordonibacter</taxon>
    </lineage>
</organism>
<gene>
    <name evidence="3" type="ORF">DMP12_13340</name>
    <name evidence="1" type="ORF">GKG38_14305</name>
    <name evidence="2" type="ORF">GO738_00750</name>
</gene>
<dbReference type="AlphaFoldDB" id="A0A1Y4G3K0"/>
<reference evidence="4" key="1">
    <citation type="submission" date="2018-05" db="EMBL/GenBank/DDBJ databases">
        <title>Genome Sequencing of selected type strains of the family Eggerthellaceae.</title>
        <authorList>
            <person name="Danylec N."/>
            <person name="Stoll D.A."/>
            <person name="Doetsch A."/>
            <person name="Huch M."/>
        </authorList>
    </citation>
    <scope>NUCLEOTIDE SEQUENCE [LARGE SCALE GENOMIC DNA]</scope>
    <source>
        <strain evidence="4">DSM 27213</strain>
    </source>
</reference>
<reference evidence="3" key="3">
    <citation type="journal article" date="2019" name="Microbiol. Resour. Announc.">
        <title>Draft Genome Sequences of Type Strains of Gordonibacter faecihominis, Paraeggerthella hongkongensis, Parvibacter caecicola,Slackia equolifaciens, Slackia faecicanis, and Slackia isoflavoniconvertens.</title>
        <authorList>
            <person name="Danylec N."/>
            <person name="Stoll D.A."/>
            <person name="Dotsch A."/>
            <person name="Huch M."/>
        </authorList>
    </citation>
    <scope>NUCLEOTIDE SEQUENCE</scope>
    <source>
        <strain evidence="3">DSM 27213</strain>
    </source>
</reference>
<dbReference type="EMBL" id="WKZA01000114">
    <property type="protein sequence ID" value="MSA96206.1"/>
    <property type="molecule type" value="Genomic_DNA"/>
</dbReference>
<evidence type="ECO:0000313" key="5">
    <source>
        <dbReference type="Proteomes" id="UP000462865"/>
    </source>
</evidence>
<evidence type="ECO:0000313" key="2">
    <source>
        <dbReference type="EMBL" id="MVN13894.1"/>
    </source>
</evidence>
<dbReference type="EMBL" id="QIBW01000023">
    <property type="protein sequence ID" value="ROT88127.1"/>
    <property type="molecule type" value="Genomic_DNA"/>
</dbReference>